<feature type="transmembrane region" description="Helical" evidence="1">
    <location>
        <begin position="32"/>
        <end position="51"/>
    </location>
</feature>
<dbReference type="Pfam" id="PF05226">
    <property type="entry name" value="CHASE2"/>
    <property type="match status" value="1"/>
</dbReference>
<protein>
    <recommendedName>
        <fullName evidence="2">CHASE2 domain-containing protein</fullName>
    </recommendedName>
</protein>
<organism evidence="3">
    <name type="scientific">hydrothermal vent metagenome</name>
    <dbReference type="NCBI Taxonomy" id="652676"/>
    <lineage>
        <taxon>unclassified sequences</taxon>
        <taxon>metagenomes</taxon>
        <taxon>ecological metagenomes</taxon>
    </lineage>
</organism>
<feature type="transmembrane region" description="Helical" evidence="1">
    <location>
        <begin position="586"/>
        <end position="605"/>
    </location>
</feature>
<reference evidence="3" key="1">
    <citation type="submission" date="2018-06" db="EMBL/GenBank/DDBJ databases">
        <authorList>
            <person name="Zhirakovskaya E."/>
        </authorList>
    </citation>
    <scope>NUCLEOTIDE SEQUENCE</scope>
</reference>
<evidence type="ECO:0000313" key="3">
    <source>
        <dbReference type="EMBL" id="VAW04376.1"/>
    </source>
</evidence>
<dbReference type="SMART" id="SM01080">
    <property type="entry name" value="CHASE2"/>
    <property type="match status" value="1"/>
</dbReference>
<keyword evidence="1" id="KW-0472">Membrane</keyword>
<dbReference type="AlphaFoldDB" id="A0A3B0TBJ2"/>
<keyword evidence="1" id="KW-1133">Transmembrane helix</keyword>
<accession>A0A3B0TBJ2</accession>
<gene>
    <name evidence="3" type="ORF">MNBD_ALPHA04-1991</name>
</gene>
<sequence>MAGLGSTIVRAGERLRKARVSFGRAHERRSRVVTTLITCLLTLLVTFLLIYRFDGPAASDYIEAPLKDTRYLWLEDQQQRDSDIVVIAIDERALAYGDSASLFLGADQKANAEPYSWPWPRHVYNKIIRYCRAAGAKAIVFDMIYSESGSNTNDPVRMVKISDERMMRLWTGDKAGDDLFMLEATASDDVIIALASDTKPRSLETRDELLKSYSTPLDTSIDGERVAENMARFKSTSTPFSAMLDGLPPILKDFRGKEHDAQVAEITGYFKQLESKSTLLQSPRFRSIAPLPKPQARGVAGVGMVSVDNDPVDGAIRKFRVFGMVEGDAYLSLALEPWRLWVLQHARAGDAEKFAKACSGLILQNGKVVADGKTYNINNNLRDVPLTKEGNEIIYLGRRIPVDETAQFQLRYRLPISAQDDPLWRINKDDREGLSKAYSHGMTALYPTVSAADILRDWDAIYHNANTFNDAQRVAIATEIDEIKADLEENREYLELEEIDDYIDLIATLREKQAEFPSRPNAVYPLSLGDPAKLLDGKIVFIAGAAAGLGDRHKTPSSSATPGTYVVANAFDNVKNNDFLRASPNWLRWLLAMLGGVLAVLSVMFSGKLWKGVGLVGLLTVSVVIAGVIGFWSQWWLPLAAPLIGIGVGFIEASLAKALTENRQRRQRESFAKQYMGKELVEFVIKNP</sequence>
<feature type="transmembrane region" description="Helical" evidence="1">
    <location>
        <begin position="639"/>
        <end position="659"/>
    </location>
</feature>
<dbReference type="InterPro" id="IPR007890">
    <property type="entry name" value="CHASE2"/>
</dbReference>
<feature type="domain" description="CHASE2" evidence="2">
    <location>
        <begin position="59"/>
        <end position="603"/>
    </location>
</feature>
<dbReference type="EMBL" id="UOEF01000400">
    <property type="protein sequence ID" value="VAW04376.1"/>
    <property type="molecule type" value="Genomic_DNA"/>
</dbReference>
<feature type="non-terminal residue" evidence="3">
    <location>
        <position position="688"/>
    </location>
</feature>
<name>A0A3B0TBJ2_9ZZZZ</name>
<evidence type="ECO:0000259" key="2">
    <source>
        <dbReference type="SMART" id="SM01080"/>
    </source>
</evidence>
<proteinExistence type="predicted"/>
<evidence type="ECO:0000256" key="1">
    <source>
        <dbReference type="SAM" id="Phobius"/>
    </source>
</evidence>
<keyword evidence="1" id="KW-0812">Transmembrane</keyword>
<feature type="transmembrane region" description="Helical" evidence="1">
    <location>
        <begin position="612"/>
        <end position="633"/>
    </location>
</feature>